<dbReference type="AlphaFoldDB" id="E3J6Z6"/>
<dbReference type="eggNOG" id="COG0842">
    <property type="taxonomic scope" value="Bacteria"/>
</dbReference>
<keyword evidence="9" id="KW-1185">Reference proteome</keyword>
<evidence type="ECO:0000256" key="1">
    <source>
        <dbReference type="ARBA" id="ARBA00004141"/>
    </source>
</evidence>
<dbReference type="Pfam" id="PF01061">
    <property type="entry name" value="ABC2_membrane"/>
    <property type="match status" value="1"/>
</dbReference>
<keyword evidence="6" id="KW-0813">Transport</keyword>
<feature type="transmembrane region" description="Helical" evidence="6">
    <location>
        <begin position="54"/>
        <end position="75"/>
    </location>
</feature>
<dbReference type="EMBL" id="CP002299">
    <property type="protein sequence ID" value="ADP83216.1"/>
    <property type="molecule type" value="Genomic_DNA"/>
</dbReference>
<feature type="transmembrane region" description="Helical" evidence="6">
    <location>
        <begin position="192"/>
        <end position="212"/>
    </location>
</feature>
<keyword evidence="4 6" id="KW-0472">Membrane</keyword>
<keyword evidence="6" id="KW-1003">Cell membrane</keyword>
<dbReference type="GO" id="GO:0046677">
    <property type="term" value="P:response to antibiotic"/>
    <property type="evidence" value="ECO:0007669"/>
    <property type="project" value="UniProtKB-KW"/>
</dbReference>
<feature type="transmembrane region" description="Helical" evidence="6">
    <location>
        <begin position="82"/>
        <end position="103"/>
    </location>
</feature>
<name>E3J6Z6_PSEI1</name>
<feature type="domain" description="ABC transmembrane type-2" evidence="7">
    <location>
        <begin position="48"/>
        <end position="284"/>
    </location>
</feature>
<feature type="transmembrane region" description="Helical" evidence="6">
    <location>
        <begin position="162"/>
        <end position="186"/>
    </location>
</feature>
<dbReference type="HOGENOM" id="CLU_039483_2_0_11"/>
<dbReference type="KEGG" id="fri:FraEuI1c_5228"/>
<dbReference type="GO" id="GO:0140359">
    <property type="term" value="F:ABC-type transporter activity"/>
    <property type="evidence" value="ECO:0007669"/>
    <property type="project" value="InterPro"/>
</dbReference>
<sequence length="287" mass="30151">MTQLAPALDGATIPSVGTAARSGGLARAARDVIVLTRRNLIHIAREPLQLSDVLIQPVLFTLLFIYVLGGGISVHDASYKDFAVAGLIALNLTTASMGTAVGLTSDLSTGAIDRFRALPVWRAAVLVSRSLSDLLSALLCETMVILTGLAIGWRPHTSVPEFIAAMAIPLLFTYALTWATACLGLVSEGPESAQGIGLVILFPLAIVSNSMVPTSGMPAVVRAIADWNPVSSVAAATRDLMGNPNPSAQVHAWPMQHPVVAAVLWSLAILAVFAPLAVSLYRRRTTD</sequence>
<dbReference type="InterPro" id="IPR000412">
    <property type="entry name" value="ABC_2_transport"/>
</dbReference>
<gene>
    <name evidence="8" type="ordered locus">FraEuI1c_5228</name>
</gene>
<evidence type="ECO:0000313" key="8">
    <source>
        <dbReference type="EMBL" id="ADP83216.1"/>
    </source>
</evidence>
<dbReference type="InterPro" id="IPR013525">
    <property type="entry name" value="ABC2_TM"/>
</dbReference>
<dbReference type="STRING" id="298654.FraEuI1c_5228"/>
<dbReference type="PROSITE" id="PS51012">
    <property type="entry name" value="ABC_TM2"/>
    <property type="match status" value="1"/>
</dbReference>
<feature type="transmembrane region" description="Helical" evidence="6">
    <location>
        <begin position="259"/>
        <end position="281"/>
    </location>
</feature>
<evidence type="ECO:0000256" key="3">
    <source>
        <dbReference type="ARBA" id="ARBA00022989"/>
    </source>
</evidence>
<reference evidence="8 9" key="1">
    <citation type="submission" date="2010-10" db="EMBL/GenBank/DDBJ databases">
        <title>Complete sequence of Frankia sp. EuI1c.</title>
        <authorList>
            <consortium name="US DOE Joint Genome Institute"/>
            <person name="Lucas S."/>
            <person name="Copeland A."/>
            <person name="Lapidus A."/>
            <person name="Cheng J.-F."/>
            <person name="Bruce D."/>
            <person name="Goodwin L."/>
            <person name="Pitluck S."/>
            <person name="Chertkov O."/>
            <person name="Detter J.C."/>
            <person name="Han C."/>
            <person name="Tapia R."/>
            <person name="Land M."/>
            <person name="Hauser L."/>
            <person name="Jeffries C."/>
            <person name="Kyrpides N."/>
            <person name="Ivanova N."/>
            <person name="Mikhailova N."/>
            <person name="Beauchemin N."/>
            <person name="Sen A."/>
            <person name="Sur S.A."/>
            <person name="Gtari M."/>
            <person name="Wall L."/>
            <person name="Tisa L."/>
            <person name="Woyke T."/>
        </authorList>
    </citation>
    <scope>NUCLEOTIDE SEQUENCE [LARGE SCALE GENOMIC DNA]</scope>
    <source>
        <strain evidence="9">DSM 45817 / CECT 9037 / EuI1c</strain>
    </source>
</reference>
<evidence type="ECO:0000256" key="4">
    <source>
        <dbReference type="ARBA" id="ARBA00023136"/>
    </source>
</evidence>
<dbReference type="OrthoDB" id="670210at2"/>
<protein>
    <recommendedName>
        <fullName evidence="6">Transport permease protein</fullName>
    </recommendedName>
</protein>
<comment type="subcellular location">
    <subcellularLocation>
        <location evidence="6">Cell membrane</location>
        <topology evidence="6">Multi-pass membrane protein</topology>
    </subcellularLocation>
    <subcellularLocation>
        <location evidence="1">Membrane</location>
        <topology evidence="1">Multi-pass membrane protein</topology>
    </subcellularLocation>
</comment>
<organism evidence="8 9">
    <name type="scientific">Pseudofrankia inefficax (strain DSM 45817 / CECT 9037 / DDB 130130 / EuI1c)</name>
    <name type="common">Frankia inefficax</name>
    <dbReference type="NCBI Taxonomy" id="298654"/>
    <lineage>
        <taxon>Bacteria</taxon>
        <taxon>Bacillati</taxon>
        <taxon>Actinomycetota</taxon>
        <taxon>Actinomycetes</taxon>
        <taxon>Frankiales</taxon>
        <taxon>Frankiaceae</taxon>
        <taxon>Pseudofrankia</taxon>
    </lineage>
</organism>
<keyword evidence="3 6" id="KW-1133">Transmembrane helix</keyword>
<dbReference type="RefSeq" id="WP_013426334.1">
    <property type="nucleotide sequence ID" value="NC_014666.1"/>
</dbReference>
<dbReference type="PANTHER" id="PTHR43229:SF2">
    <property type="entry name" value="NODULATION PROTEIN J"/>
    <property type="match status" value="1"/>
</dbReference>
<dbReference type="Proteomes" id="UP000002484">
    <property type="component" value="Chromosome"/>
</dbReference>
<dbReference type="InParanoid" id="E3J6Z6"/>
<dbReference type="InterPro" id="IPR051784">
    <property type="entry name" value="Nod_factor_ABC_transporter"/>
</dbReference>
<accession>E3J6Z6</accession>
<comment type="similarity">
    <text evidence="6">Belongs to the ABC-2 integral membrane protein family.</text>
</comment>
<evidence type="ECO:0000256" key="6">
    <source>
        <dbReference type="RuleBase" id="RU361157"/>
    </source>
</evidence>
<keyword evidence="2 6" id="KW-0812">Transmembrane</keyword>
<proteinExistence type="inferred from homology"/>
<dbReference type="PANTHER" id="PTHR43229">
    <property type="entry name" value="NODULATION PROTEIN J"/>
    <property type="match status" value="1"/>
</dbReference>
<keyword evidence="5" id="KW-0046">Antibiotic resistance</keyword>
<dbReference type="PIRSF" id="PIRSF006648">
    <property type="entry name" value="DrrB"/>
    <property type="match status" value="1"/>
</dbReference>
<dbReference type="GO" id="GO:0043190">
    <property type="term" value="C:ATP-binding cassette (ABC) transporter complex"/>
    <property type="evidence" value="ECO:0007669"/>
    <property type="project" value="InterPro"/>
</dbReference>
<evidence type="ECO:0000313" key="9">
    <source>
        <dbReference type="Proteomes" id="UP000002484"/>
    </source>
</evidence>
<evidence type="ECO:0000256" key="5">
    <source>
        <dbReference type="ARBA" id="ARBA00023251"/>
    </source>
</evidence>
<evidence type="ECO:0000259" key="7">
    <source>
        <dbReference type="PROSITE" id="PS51012"/>
    </source>
</evidence>
<dbReference type="InterPro" id="IPR047817">
    <property type="entry name" value="ABC2_TM_bact-type"/>
</dbReference>
<comment type="caution">
    <text evidence="6">Lacks conserved residue(s) required for the propagation of feature annotation.</text>
</comment>
<evidence type="ECO:0000256" key="2">
    <source>
        <dbReference type="ARBA" id="ARBA00022692"/>
    </source>
</evidence>